<dbReference type="AlphaFoldDB" id="A0A6G5A0Z3"/>
<name>A0A6G5A0Z3_RHIMP</name>
<accession>A0A6G5A0Z3</accession>
<protein>
    <submittedName>
        <fullName evidence="1">Putative secreted protein</fullName>
    </submittedName>
</protein>
<evidence type="ECO:0000313" key="1">
    <source>
        <dbReference type="EMBL" id="NIE44695.1"/>
    </source>
</evidence>
<organism evidence="1">
    <name type="scientific">Rhipicephalus microplus</name>
    <name type="common">Cattle tick</name>
    <name type="synonym">Boophilus microplus</name>
    <dbReference type="NCBI Taxonomy" id="6941"/>
    <lineage>
        <taxon>Eukaryota</taxon>
        <taxon>Metazoa</taxon>
        <taxon>Ecdysozoa</taxon>
        <taxon>Arthropoda</taxon>
        <taxon>Chelicerata</taxon>
        <taxon>Arachnida</taxon>
        <taxon>Acari</taxon>
        <taxon>Parasitiformes</taxon>
        <taxon>Ixodida</taxon>
        <taxon>Ixodoidea</taxon>
        <taxon>Ixodidae</taxon>
        <taxon>Rhipicephalinae</taxon>
        <taxon>Rhipicephalus</taxon>
        <taxon>Boophilus</taxon>
    </lineage>
</organism>
<reference evidence="1" key="1">
    <citation type="submission" date="2020-03" db="EMBL/GenBank/DDBJ databases">
        <title>A transcriptome and proteome of the tick Rhipicephalus microplus shaped by the genetic composition of its hosts and developmental stage.</title>
        <authorList>
            <person name="Garcia G.R."/>
            <person name="Ribeiro J.M.C."/>
            <person name="Maruyama S.R."/>
            <person name="Gardinasse L.G."/>
            <person name="Nelson K."/>
            <person name="Ferreira B.R."/>
            <person name="Andrade T.G."/>
            <person name="Santos I.K.F.M."/>
        </authorList>
    </citation>
    <scope>NUCLEOTIDE SEQUENCE</scope>
    <source>
        <strain evidence="1">NSGR</strain>
        <tissue evidence="1">Salivary glands</tissue>
    </source>
</reference>
<sequence>MSLSLSFRQVFSSEQSVIFLFVLQQLSLRTVVAKGSTPTACFFGEWAYCFVLHPYDTLFVQNGVLPCSEIQFYDTCIPTEGMVYAALARCRFSKLSNACAYF</sequence>
<dbReference type="EMBL" id="GIKN01002422">
    <property type="protein sequence ID" value="NIE44695.1"/>
    <property type="molecule type" value="Transcribed_RNA"/>
</dbReference>
<proteinExistence type="predicted"/>